<evidence type="ECO:0008006" key="4">
    <source>
        <dbReference type="Google" id="ProtNLM"/>
    </source>
</evidence>
<keyword evidence="1" id="KW-0732">Signal</keyword>
<reference evidence="2 3" key="1">
    <citation type="submission" date="2024-02" db="EMBL/GenBank/DDBJ databases">
        <authorList>
            <person name="Daric V."/>
            <person name="Darras S."/>
        </authorList>
    </citation>
    <scope>NUCLEOTIDE SEQUENCE [LARGE SCALE GENOMIC DNA]</scope>
</reference>
<feature type="signal peptide" evidence="1">
    <location>
        <begin position="1"/>
        <end position="25"/>
    </location>
</feature>
<accession>A0ABP0FME0</accession>
<evidence type="ECO:0000313" key="3">
    <source>
        <dbReference type="Proteomes" id="UP001642483"/>
    </source>
</evidence>
<protein>
    <recommendedName>
        <fullName evidence="4">Secreted protein</fullName>
    </recommendedName>
</protein>
<comment type="caution">
    <text evidence="2">The sequence shown here is derived from an EMBL/GenBank/DDBJ whole genome shotgun (WGS) entry which is preliminary data.</text>
</comment>
<proteinExistence type="predicted"/>
<dbReference type="Proteomes" id="UP001642483">
    <property type="component" value="Unassembled WGS sequence"/>
</dbReference>
<organism evidence="2 3">
    <name type="scientific">Clavelina lepadiformis</name>
    <name type="common">Light-bulb sea squirt</name>
    <name type="synonym">Ascidia lepadiformis</name>
    <dbReference type="NCBI Taxonomy" id="159417"/>
    <lineage>
        <taxon>Eukaryota</taxon>
        <taxon>Metazoa</taxon>
        <taxon>Chordata</taxon>
        <taxon>Tunicata</taxon>
        <taxon>Ascidiacea</taxon>
        <taxon>Aplousobranchia</taxon>
        <taxon>Clavelinidae</taxon>
        <taxon>Clavelina</taxon>
    </lineage>
</organism>
<dbReference type="EMBL" id="CAWYQH010000079">
    <property type="protein sequence ID" value="CAK8680810.1"/>
    <property type="molecule type" value="Genomic_DNA"/>
</dbReference>
<name>A0ABP0FME0_CLALP</name>
<evidence type="ECO:0000313" key="2">
    <source>
        <dbReference type="EMBL" id="CAK8680810.1"/>
    </source>
</evidence>
<evidence type="ECO:0000256" key="1">
    <source>
        <dbReference type="SAM" id="SignalP"/>
    </source>
</evidence>
<sequence>MNLKASSRFGLLLIIIINLPPQAIPRCTDKAQSSANVHSYSHNGRFRLIRSINHFTIF</sequence>
<keyword evidence="3" id="KW-1185">Reference proteome</keyword>
<feature type="chain" id="PRO_5047244584" description="Secreted protein" evidence="1">
    <location>
        <begin position="26"/>
        <end position="58"/>
    </location>
</feature>
<gene>
    <name evidence="2" type="ORF">CVLEPA_LOCUS11049</name>
</gene>